<keyword evidence="1" id="KW-0560">Oxidoreductase</keyword>
<dbReference type="GO" id="GO:0030976">
    <property type="term" value="F:thiamine pyrophosphate binding"/>
    <property type="evidence" value="ECO:0007669"/>
    <property type="project" value="InterPro"/>
</dbReference>
<feature type="domain" description="4Fe-4S ferredoxin-type" evidence="2">
    <location>
        <begin position="458"/>
        <end position="488"/>
    </location>
</feature>
<organism evidence="3">
    <name type="scientific">marine metagenome</name>
    <dbReference type="NCBI Taxonomy" id="408172"/>
    <lineage>
        <taxon>unclassified sequences</taxon>
        <taxon>metagenomes</taxon>
        <taxon>ecological metagenomes</taxon>
    </lineage>
</organism>
<dbReference type="InterPro" id="IPR019752">
    <property type="entry name" value="Pyrv/ketoisovalerate_OxRed_cat"/>
</dbReference>
<evidence type="ECO:0000313" key="3">
    <source>
        <dbReference type="EMBL" id="SVA92908.1"/>
    </source>
</evidence>
<sequence>MIPVLYPASVQEYLDYGLFGIAMSRFSGAWTGIKCVGDVVEGSANVSLDPQRVEINIPDFDFPDDGVHLRWPDGPVDQERRMISVKLKAAQAFVKANGLDQVSHSTEKKSLGIISSGKAWLDVCQAFEELALSETDRRNLGIGVFKLSMTWPIEPTAVRNWVEGFDEVLVIEEKRSLIEDQIARIIYNLPQDTRPRLTGKNDSHGNPLISEFGELSGTIVARIIANRFLEEEEESCLVSAIARLNARTDASNLPTAPPERSHWFCAGCPHNSSTKLPEGSRALAGIGCHTMAVYMDRKTEAYTHMGGEGGTWIGQAPFTSEKHIFQNIGDGTYFHSGLLAIRAAVASGVNITYKVLYNDAVALTGGQPMDGDLMPWHISQQLWSEGVRRIAVVTDEPDKYPSETNWAPTVNIHHRNELEALQLEFREEWGVTAIIYDQTCAAEKRRRRKRNQYPDPPKRLFINEEVCEGCGDCNTASNCVAVLPLETDLGRKRIIDQSSCNKDFSCLEGFCPSFVTIHGGNIRKAEPPDLVGHDPANDLCDPVASEINGSYNILLTGIGGTGVITAGALLGTAASIDGKGCSVLDQTGLAQKNGAVMTHIRLSDDENRIFGTRIGTGMADLVLGFDMVVAAGQAAVNSMSGDRTRAVINDHLVPLAAFAAKPDMALSSDGYTDVIRARIGENRVEFINSTLLATRLMGDSITANIFLMGYAYQKGLIPLTVGSIVEAIRLNGVSVDTNLRAFSWGRITAAEPDRVETLSGEPVQQPEKPKISLDDFINDRIFDLTAYQNADYAGRFKAWLDKIRKAEEAAGSSSRELEEVVARSLFKLMAYKD</sequence>
<proteinExistence type="predicted"/>
<feature type="non-terminal residue" evidence="3">
    <location>
        <position position="833"/>
    </location>
</feature>
<dbReference type="InterPro" id="IPR051457">
    <property type="entry name" value="2-oxoacid:Fd_oxidoreductase"/>
</dbReference>
<dbReference type="PANTHER" id="PTHR48084">
    <property type="entry name" value="2-OXOGLUTARATE OXIDOREDUCTASE SUBUNIT KORB-RELATED"/>
    <property type="match status" value="1"/>
</dbReference>
<dbReference type="Gene3D" id="3.40.920.10">
    <property type="entry name" value="Pyruvate-ferredoxin oxidoreductase, PFOR, domain III"/>
    <property type="match status" value="1"/>
</dbReference>
<dbReference type="InterPro" id="IPR046667">
    <property type="entry name" value="DUF6537"/>
</dbReference>
<dbReference type="InterPro" id="IPR011766">
    <property type="entry name" value="TPP_enzyme_TPP-bd"/>
</dbReference>
<dbReference type="InterPro" id="IPR017896">
    <property type="entry name" value="4Fe4S_Fe-S-bd"/>
</dbReference>
<dbReference type="InterPro" id="IPR009014">
    <property type="entry name" value="Transketo_C/PFOR_II"/>
</dbReference>
<evidence type="ECO:0000259" key="2">
    <source>
        <dbReference type="PROSITE" id="PS51379"/>
    </source>
</evidence>
<evidence type="ECO:0000256" key="1">
    <source>
        <dbReference type="ARBA" id="ARBA00023002"/>
    </source>
</evidence>
<dbReference type="InterPro" id="IPR029061">
    <property type="entry name" value="THDP-binding"/>
</dbReference>
<protein>
    <recommendedName>
        <fullName evidence="2">4Fe-4S ferredoxin-type domain-containing protein</fullName>
    </recommendedName>
</protein>
<dbReference type="Pfam" id="PF01558">
    <property type="entry name" value="POR"/>
    <property type="match status" value="1"/>
</dbReference>
<dbReference type="PANTHER" id="PTHR48084:SF3">
    <property type="entry name" value="SUBUNIT OF PYRUVATE:FLAVODOXIN OXIDOREDUCTASE"/>
    <property type="match status" value="1"/>
</dbReference>
<dbReference type="InterPro" id="IPR002869">
    <property type="entry name" value="Pyrv_flavodox_OxRed_cen"/>
</dbReference>
<dbReference type="GO" id="GO:0016625">
    <property type="term" value="F:oxidoreductase activity, acting on the aldehyde or oxo group of donors, iron-sulfur protein as acceptor"/>
    <property type="evidence" value="ECO:0007669"/>
    <property type="project" value="UniProtKB-ARBA"/>
</dbReference>
<reference evidence="3" key="1">
    <citation type="submission" date="2018-05" db="EMBL/GenBank/DDBJ databases">
        <authorList>
            <person name="Lanie J.A."/>
            <person name="Ng W.-L."/>
            <person name="Kazmierczak K.M."/>
            <person name="Andrzejewski T.M."/>
            <person name="Davidsen T.M."/>
            <person name="Wayne K.J."/>
            <person name="Tettelin H."/>
            <person name="Glass J.I."/>
            <person name="Rusch D."/>
            <person name="Podicherti R."/>
            <person name="Tsui H.-C.T."/>
            <person name="Winkler M.E."/>
        </authorList>
    </citation>
    <scope>NUCLEOTIDE SEQUENCE</scope>
</reference>
<dbReference type="SUPFAM" id="SSF53323">
    <property type="entry name" value="Pyruvate-ferredoxin oxidoreductase, PFOR, domain III"/>
    <property type="match status" value="1"/>
</dbReference>
<accession>A0A381ZUE0</accession>
<dbReference type="PROSITE" id="PS51379">
    <property type="entry name" value="4FE4S_FER_2"/>
    <property type="match status" value="1"/>
</dbReference>
<dbReference type="NCBIfam" id="NF009589">
    <property type="entry name" value="PRK13030.1"/>
    <property type="match status" value="1"/>
</dbReference>
<dbReference type="EMBL" id="UINC01022718">
    <property type="protein sequence ID" value="SVA92908.1"/>
    <property type="molecule type" value="Genomic_DNA"/>
</dbReference>
<dbReference type="Pfam" id="PF02775">
    <property type="entry name" value="TPP_enzyme_C"/>
    <property type="match status" value="1"/>
</dbReference>
<name>A0A381ZUE0_9ZZZZ</name>
<dbReference type="Pfam" id="PF20169">
    <property type="entry name" value="DUF6537"/>
    <property type="match status" value="1"/>
</dbReference>
<dbReference type="NCBIfam" id="NF009588">
    <property type="entry name" value="PRK13029.1"/>
    <property type="match status" value="1"/>
</dbReference>
<gene>
    <name evidence="3" type="ORF">METZ01_LOCUS145762</name>
</gene>
<dbReference type="SUPFAM" id="SSF52922">
    <property type="entry name" value="TK C-terminal domain-like"/>
    <property type="match status" value="1"/>
</dbReference>
<dbReference type="AlphaFoldDB" id="A0A381ZUE0"/>
<dbReference type="GO" id="GO:0045333">
    <property type="term" value="P:cellular respiration"/>
    <property type="evidence" value="ECO:0007669"/>
    <property type="project" value="UniProtKB-ARBA"/>
</dbReference>
<dbReference type="SUPFAM" id="SSF52518">
    <property type="entry name" value="Thiamin diphosphate-binding fold (THDP-binding)"/>
    <property type="match status" value="1"/>
</dbReference>